<evidence type="ECO:0000256" key="1">
    <source>
        <dbReference type="ARBA" id="ARBA00010652"/>
    </source>
</evidence>
<dbReference type="Gene3D" id="1.20.1260.20">
    <property type="entry name" value="PPE superfamily"/>
    <property type="match status" value="1"/>
</dbReference>
<dbReference type="GO" id="GO:0052572">
    <property type="term" value="P:response to host immune response"/>
    <property type="evidence" value="ECO:0007669"/>
    <property type="project" value="TreeGrafter"/>
</dbReference>
<dbReference type="AlphaFoldDB" id="A0AAQ2U5R4"/>
<gene>
    <name evidence="3" type="primary">PPE39</name>
    <name evidence="3" type="ORF">DKC2_2487</name>
</gene>
<accession>A0AAQ2U5R4</accession>
<dbReference type="Proteomes" id="UP000300237">
    <property type="component" value="Chromosome"/>
</dbReference>
<dbReference type="InterPro" id="IPR038332">
    <property type="entry name" value="PPE_sf"/>
</dbReference>
<name>A0AAQ2U5R4_MYCTX</name>
<organism evidence="3 4">
    <name type="scientific">Mycobacterium tuberculosis</name>
    <dbReference type="NCBI Taxonomy" id="1773"/>
    <lineage>
        <taxon>Bacteria</taxon>
        <taxon>Bacillati</taxon>
        <taxon>Actinomycetota</taxon>
        <taxon>Actinomycetes</taxon>
        <taxon>Mycobacteriales</taxon>
        <taxon>Mycobacteriaceae</taxon>
        <taxon>Mycobacterium</taxon>
        <taxon>Mycobacterium tuberculosis complex</taxon>
    </lineage>
</organism>
<protein>
    <submittedName>
        <fullName evidence="3">PPE family protein</fullName>
    </submittedName>
</protein>
<dbReference type="EMBL" id="LR027516">
    <property type="protein sequence ID" value="VCU50643.1"/>
    <property type="molecule type" value="Genomic_DNA"/>
</dbReference>
<dbReference type="PANTHER" id="PTHR46766:SF1">
    <property type="entry name" value="GLUTAMINE-RICH PROTEIN 2"/>
    <property type="match status" value="1"/>
</dbReference>
<comment type="similarity">
    <text evidence="1">Belongs to the mycobacterial PPE family.</text>
</comment>
<dbReference type="SUPFAM" id="SSF140459">
    <property type="entry name" value="PE/PPE dimer-like"/>
    <property type="match status" value="1"/>
</dbReference>
<dbReference type="InterPro" id="IPR000030">
    <property type="entry name" value="PPE_dom"/>
</dbReference>
<evidence type="ECO:0000313" key="3">
    <source>
        <dbReference type="EMBL" id="VCU50643.1"/>
    </source>
</evidence>
<evidence type="ECO:0000259" key="2">
    <source>
        <dbReference type="Pfam" id="PF00823"/>
    </source>
</evidence>
<proteinExistence type="inferred from homology"/>
<dbReference type="PANTHER" id="PTHR46766">
    <property type="entry name" value="GLUTAMINE-RICH PROTEIN 2"/>
    <property type="match status" value="1"/>
</dbReference>
<dbReference type="FunFam" id="1.20.1260.20:FF:000001">
    <property type="entry name" value="PPE family protein PPE41"/>
    <property type="match status" value="1"/>
</dbReference>
<evidence type="ECO:0000313" key="4">
    <source>
        <dbReference type="Proteomes" id="UP000300237"/>
    </source>
</evidence>
<dbReference type="InterPro" id="IPR002989">
    <property type="entry name" value="Mycobac_pentapep"/>
</dbReference>
<reference evidence="3 4" key="1">
    <citation type="submission" date="2018-08" db="EMBL/GenBank/DDBJ databases">
        <authorList>
            <person name="Fokvardsen B D."/>
            <person name="Norman A."/>
        </authorList>
    </citation>
    <scope>NUCLEOTIDE SEQUENCE [LARGE SCALE GENOMIC DNA]</scope>
    <source>
        <strain evidence="3 4">DKC2</strain>
    </source>
</reference>
<dbReference type="Pfam" id="PF01469">
    <property type="entry name" value="Pentapeptide_2"/>
    <property type="match status" value="2"/>
</dbReference>
<sequence>MVNFSVLPPEINSGRMFFGAGSGPMLAAAAAWDGLAAELGLAAESFGLVTSGLAGGSGQAWQGAAAAAMVVAAAPYAGWLAAAAARAGGAAVQAKAVAGAFEAARAAMVDPVVVAANRSAFVQLVLSNVFGQNAPAIAAAEATYEQMWAADVAAMVGYHGGASAAAALAPWQQAVPGLLGLLDSAQSSAQAVTAQAVGSTVPGPLQGINFGFGNIGSLNLGSGNTGDTNVGSGNIGNTNLGGGNIGSFNLGSGNQGDINLGIGNVGNLNLGSGNEPPRHVRRLQFLERMGSCQVVHRGGTRRSCVSGRCGWSQRSAVSTIRSGQRSVRSPVYLVLAARRRCVSGCARRRSMPAHGPGPRPKNPLS</sequence>
<feature type="domain" description="PPE" evidence="2">
    <location>
        <begin position="3"/>
        <end position="168"/>
    </location>
</feature>
<dbReference type="Pfam" id="PF00823">
    <property type="entry name" value="PPE"/>
    <property type="match status" value="1"/>
</dbReference>